<feature type="domain" description="Type 4 fimbrial biogenesis protein PilX N-terminal" evidence="3">
    <location>
        <begin position="13"/>
        <end position="62"/>
    </location>
</feature>
<comment type="caution">
    <text evidence="4">The sequence shown here is derived from an EMBL/GenBank/DDBJ whole genome shotgun (WGS) entry which is preliminary data.</text>
</comment>
<keyword evidence="1" id="KW-0472">Membrane</keyword>
<dbReference type="Proteomes" id="UP000245474">
    <property type="component" value="Unassembled WGS sequence"/>
</dbReference>
<dbReference type="InterPro" id="IPR025746">
    <property type="entry name" value="PilX_N_dom"/>
</dbReference>
<evidence type="ECO:0000313" key="4">
    <source>
        <dbReference type="EMBL" id="PWG65143.1"/>
    </source>
</evidence>
<reference evidence="4 5" key="1">
    <citation type="submission" date="2018-05" db="EMBL/GenBank/DDBJ databases">
        <title>Spiribacter halobius sp. nov., a moderately halophilic bacterium isolated from marine solar saltern.</title>
        <authorList>
            <person name="Zheng W.-S."/>
            <person name="Lu D.-C."/>
            <person name="Du Z.-J."/>
        </authorList>
    </citation>
    <scope>NUCLEOTIDE SEQUENCE [LARGE SCALE GENOMIC DNA]</scope>
    <source>
        <strain evidence="4 5">E85</strain>
    </source>
</reference>
<organism evidence="4 5">
    <name type="scientific">Sediminicurvatus halobius</name>
    <dbReference type="NCBI Taxonomy" id="2182432"/>
    <lineage>
        <taxon>Bacteria</taxon>
        <taxon>Pseudomonadati</taxon>
        <taxon>Pseudomonadota</taxon>
        <taxon>Gammaproteobacteria</taxon>
        <taxon>Chromatiales</taxon>
        <taxon>Ectothiorhodospiraceae</taxon>
        <taxon>Sediminicurvatus</taxon>
    </lineage>
</organism>
<protein>
    <recommendedName>
        <fullName evidence="6">Type 4 fimbrial biogenesis protein PilX N-terminal domain-containing protein</fullName>
    </recommendedName>
</protein>
<evidence type="ECO:0000313" key="5">
    <source>
        <dbReference type="Proteomes" id="UP000245474"/>
    </source>
</evidence>
<dbReference type="RefSeq" id="WP_109675878.1">
    <property type="nucleotide sequence ID" value="NZ_CP086615.1"/>
</dbReference>
<keyword evidence="1" id="KW-0812">Transmembrane</keyword>
<dbReference type="AlphaFoldDB" id="A0A2U2N7U3"/>
<dbReference type="EMBL" id="QFFI01000003">
    <property type="protein sequence ID" value="PWG65143.1"/>
    <property type="molecule type" value="Genomic_DNA"/>
</dbReference>
<evidence type="ECO:0000259" key="2">
    <source>
        <dbReference type="Pfam" id="PF13681"/>
    </source>
</evidence>
<proteinExistence type="predicted"/>
<sequence>MVRPAIGPGANQRGAALVVSLILLLVMTLLGVVTLRNTSLEERMAANQRDRQMAFDAAEAALYAAEQDIENNVITLAGFDGDGSDGLYDEDADLNGDGDVDADDEAIWRHIDWAGTASGNSNKARTYTGFSGNVASAPAYVIRHEGTVEAAEDELNLGNYGEGTGAGETDLFEITVRATGGSESATVILQSTFGKRL</sequence>
<evidence type="ECO:0000256" key="1">
    <source>
        <dbReference type="SAM" id="Phobius"/>
    </source>
</evidence>
<dbReference type="InterPro" id="IPR025205">
    <property type="entry name" value="PilX/PilW_C"/>
</dbReference>
<dbReference type="OrthoDB" id="5298746at2"/>
<keyword evidence="1" id="KW-1133">Transmembrane helix</keyword>
<evidence type="ECO:0000259" key="3">
    <source>
        <dbReference type="Pfam" id="PF14341"/>
    </source>
</evidence>
<dbReference type="Pfam" id="PF14341">
    <property type="entry name" value="PilX_N"/>
    <property type="match status" value="1"/>
</dbReference>
<accession>A0A2U2N7U3</accession>
<feature type="transmembrane region" description="Helical" evidence="1">
    <location>
        <begin position="15"/>
        <end position="35"/>
    </location>
</feature>
<dbReference type="Pfam" id="PF13681">
    <property type="entry name" value="PilX"/>
    <property type="match status" value="1"/>
</dbReference>
<evidence type="ECO:0008006" key="6">
    <source>
        <dbReference type="Google" id="ProtNLM"/>
    </source>
</evidence>
<gene>
    <name evidence="4" type="ORF">DEM34_02370</name>
</gene>
<name>A0A2U2N7U3_9GAMM</name>
<keyword evidence="5" id="KW-1185">Reference proteome</keyword>
<feature type="domain" description="PilX/PilW C-terminal" evidence="2">
    <location>
        <begin position="101"/>
        <end position="194"/>
    </location>
</feature>